<dbReference type="AlphaFoldDB" id="A0A6C0LKA5"/>
<accession>A0A6C0LKA5</accession>
<reference evidence="2" key="1">
    <citation type="journal article" date="2020" name="Nature">
        <title>Giant virus diversity and host interactions through global metagenomics.</title>
        <authorList>
            <person name="Schulz F."/>
            <person name="Roux S."/>
            <person name="Paez-Espino D."/>
            <person name="Jungbluth S."/>
            <person name="Walsh D.A."/>
            <person name="Denef V.J."/>
            <person name="McMahon K.D."/>
            <person name="Konstantinidis K.T."/>
            <person name="Eloe-Fadrosh E.A."/>
            <person name="Kyrpides N.C."/>
            <person name="Woyke T."/>
        </authorList>
    </citation>
    <scope>NUCLEOTIDE SEQUENCE</scope>
    <source>
        <strain evidence="2">GVMAG-M-3300027963-21</strain>
    </source>
</reference>
<keyword evidence="1" id="KW-0472">Membrane</keyword>
<keyword evidence="1" id="KW-1133">Transmembrane helix</keyword>
<name>A0A6C0LKA5_9ZZZZ</name>
<evidence type="ECO:0000256" key="1">
    <source>
        <dbReference type="SAM" id="Phobius"/>
    </source>
</evidence>
<evidence type="ECO:0000313" key="2">
    <source>
        <dbReference type="EMBL" id="QHU31359.1"/>
    </source>
</evidence>
<protein>
    <submittedName>
        <fullName evidence="2">Uncharacterized protein</fullName>
    </submittedName>
</protein>
<keyword evidence="1" id="KW-0812">Transmembrane</keyword>
<organism evidence="2">
    <name type="scientific">viral metagenome</name>
    <dbReference type="NCBI Taxonomy" id="1070528"/>
    <lineage>
        <taxon>unclassified sequences</taxon>
        <taxon>metagenomes</taxon>
        <taxon>organismal metagenomes</taxon>
    </lineage>
</organism>
<dbReference type="EMBL" id="MN740526">
    <property type="protein sequence ID" value="QHU31359.1"/>
    <property type="molecule type" value="Genomic_DNA"/>
</dbReference>
<proteinExistence type="predicted"/>
<feature type="transmembrane region" description="Helical" evidence="1">
    <location>
        <begin position="45"/>
        <end position="65"/>
    </location>
</feature>
<sequence length="246" mass="29365">MAEDILNDFKKLSETIDNTSVQYIDNISDITQGFKDIYVILEYKYQIFINILFLFIICGIFYVLYRDYIYRIASKMTRCTDITDIINYNINENDNSYIYNIYIVHVNNSNNIIKDFIVRFEYNFITEETGITYGEQKIIAPVLFSPTDNISKMKNAFYIFDLAEKKKKYIDYYEKSSGKVFFLDKKKMATKKYKYYITSNTDEKLRDEHSISLANFIKKYTYDDAINVDPIYNILYAIESKKNMEY</sequence>